<dbReference type="Gene3D" id="3.40.50.300">
    <property type="entry name" value="P-loop containing nucleotide triphosphate hydrolases"/>
    <property type="match status" value="1"/>
</dbReference>
<organism evidence="12">
    <name type="scientific">Phytoplasma mali (strain AT)</name>
    <dbReference type="NCBI Taxonomy" id="482235"/>
    <lineage>
        <taxon>Bacteria</taxon>
        <taxon>Bacillati</taxon>
        <taxon>Mycoplasmatota</taxon>
        <taxon>Mollicutes</taxon>
        <taxon>Acholeplasmatales</taxon>
        <taxon>Acholeplasmataceae</taxon>
        <taxon>Candidatus Phytoplasma</taxon>
        <taxon>16SrX (Apple proliferation group)</taxon>
    </lineage>
</organism>
<dbReference type="SUPFAM" id="SSF52540">
    <property type="entry name" value="P-loop containing nucleoside triphosphate hydrolases"/>
    <property type="match status" value="1"/>
</dbReference>
<dbReference type="GO" id="GO:0004017">
    <property type="term" value="F:AMP kinase activity"/>
    <property type="evidence" value="ECO:0007669"/>
    <property type="project" value="UniProtKB-UniRule"/>
</dbReference>
<dbReference type="HOGENOM" id="CLU_032354_1_2_14"/>
<feature type="binding site" evidence="6">
    <location>
        <position position="153"/>
    </location>
    <ligand>
        <name>Zn(2+)</name>
        <dbReference type="ChEBI" id="CHEBI:29105"/>
        <note>structural</note>
    </ligand>
</feature>
<dbReference type="EMBL" id="CU469464">
    <property type="protein sequence ID" value="CAP18654.1"/>
    <property type="molecule type" value="Genomic_DNA"/>
</dbReference>
<keyword evidence="6" id="KW-0479">Metal-binding</keyword>
<keyword evidence="6" id="KW-0963">Cytoplasm</keyword>
<name>B3R054_PHYMT</name>
<accession>B3R054</accession>
<feature type="binding site" evidence="6">
    <location>
        <position position="31"/>
    </location>
    <ligand>
        <name>AMP</name>
        <dbReference type="ChEBI" id="CHEBI:456215"/>
    </ligand>
</feature>
<comment type="subcellular location">
    <subcellularLocation>
        <location evidence="6 8">Cytoplasm</location>
    </subcellularLocation>
</comment>
<dbReference type="Pfam" id="PF05191">
    <property type="entry name" value="ADK_lid"/>
    <property type="match status" value="1"/>
</dbReference>
<evidence type="ECO:0000256" key="7">
    <source>
        <dbReference type="RuleBase" id="RU003330"/>
    </source>
</evidence>
<evidence type="ECO:0000256" key="1">
    <source>
        <dbReference type="ARBA" id="ARBA00022679"/>
    </source>
</evidence>
<sequence length="224" mass="25905">MKIILLGAPGTGKGTQAALLSQMFKLYNISTGDMFRKNFSQNTELGNLAKAYILKGLLVPDEITNKMVIDYLSEDKFKKGFLLDGFPRNLAQAKMLKKFFQTKKINLTAVIYLNTSEDCLQKRITGRRICPKCGNIYHIETKIPRKLWFCDDDQTPLIQRKDDQKETFLKRLVVYKKETLPLVKYFKNQTPTHFLEIKVDDLKTSISEVTNLILIQMRKAKIIF</sequence>
<dbReference type="NCBIfam" id="TIGR01351">
    <property type="entry name" value="adk"/>
    <property type="match status" value="1"/>
</dbReference>
<dbReference type="FunFam" id="3.40.50.300:FF:000106">
    <property type="entry name" value="Adenylate kinase mitochondrial"/>
    <property type="match status" value="1"/>
</dbReference>
<feature type="binding site" evidence="6">
    <location>
        <begin position="57"/>
        <end position="59"/>
    </location>
    <ligand>
        <name>AMP</name>
        <dbReference type="ChEBI" id="CHEBI:456215"/>
    </ligand>
</feature>
<evidence type="ECO:0000259" key="9">
    <source>
        <dbReference type="Pfam" id="PF05191"/>
    </source>
</evidence>
<keyword evidence="4 6" id="KW-0418">Kinase</keyword>
<comment type="function">
    <text evidence="6">Catalyzes the reversible transfer of the terminal phosphate group between ATP and AMP. Plays an important role in cellular energy homeostasis and in adenine nucleotide metabolism.</text>
</comment>
<dbReference type="InterPro" id="IPR007862">
    <property type="entry name" value="Adenylate_kinase_lid-dom"/>
</dbReference>
<keyword evidence="12" id="KW-1185">Reference proteome</keyword>
<dbReference type="eggNOG" id="COG0563">
    <property type="taxonomic scope" value="Bacteria"/>
</dbReference>
<dbReference type="GO" id="GO:0044209">
    <property type="term" value="P:AMP salvage"/>
    <property type="evidence" value="ECO:0007669"/>
    <property type="project" value="UniProtKB-UniRule"/>
</dbReference>
<feature type="binding site" evidence="6">
    <location>
        <position position="127"/>
    </location>
    <ligand>
        <name>ATP</name>
        <dbReference type="ChEBI" id="CHEBI:30616"/>
    </ligand>
</feature>
<evidence type="ECO:0000256" key="2">
    <source>
        <dbReference type="ARBA" id="ARBA00022727"/>
    </source>
</evidence>
<evidence type="ECO:0000313" key="11">
    <source>
        <dbReference type="EMBL" id="CAP18654.1"/>
    </source>
</evidence>
<keyword evidence="6" id="KW-0862">Zinc</keyword>
<dbReference type="GO" id="GO:0008270">
    <property type="term" value="F:zinc ion binding"/>
    <property type="evidence" value="ECO:0007669"/>
    <property type="project" value="UniProtKB-UniRule"/>
</dbReference>
<evidence type="ECO:0000256" key="4">
    <source>
        <dbReference type="ARBA" id="ARBA00022777"/>
    </source>
</evidence>
<dbReference type="PRINTS" id="PR00094">
    <property type="entry name" value="ADENYLTKNASE"/>
</dbReference>
<dbReference type="EC" id="2.7.4.3" evidence="6 8"/>
<keyword evidence="5 6" id="KW-0067">ATP-binding</keyword>
<evidence type="ECO:0000313" key="12">
    <source>
        <dbReference type="Proteomes" id="UP000002020"/>
    </source>
</evidence>
<feature type="binding site" evidence="6">
    <location>
        <begin position="136"/>
        <end position="137"/>
    </location>
    <ligand>
        <name>ATP</name>
        <dbReference type="ChEBI" id="CHEBI:30616"/>
    </ligand>
</feature>
<dbReference type="KEGG" id="pml:ATP_00467"/>
<reference evidence="10 12" key="1">
    <citation type="journal article" date="2008" name="BMC Genomics">
        <title>The linear chromosome of the plant-pathogenic mycoplasma 'Candidatus Phytoplasma mali'.</title>
        <authorList>
            <person name="Kube M."/>
            <person name="Schneider B."/>
            <person name="Kuhl H."/>
            <person name="Dandekar T."/>
            <person name="Heitmann K."/>
            <person name="Migdoll A.M."/>
            <person name="Reinhardt R."/>
            <person name="Seemueller E."/>
        </authorList>
    </citation>
    <scope>NUCLEOTIDE SEQUENCE [LARGE SCALE GENOMIC DNA]</scope>
    <source>
        <strain evidence="10 12">AT</strain>
    </source>
</reference>
<feature type="binding site" evidence="6">
    <location>
        <position position="133"/>
    </location>
    <ligand>
        <name>Zn(2+)</name>
        <dbReference type="ChEBI" id="CHEBI:29105"/>
        <note>structural</note>
    </ligand>
</feature>
<evidence type="ECO:0000313" key="10">
    <source>
        <dbReference type="EMBL" id="CAP18218.1"/>
    </source>
</evidence>
<keyword evidence="1 6" id="KW-0808">Transferase</keyword>
<proteinExistence type="inferred from homology"/>
<dbReference type="PROSITE" id="PS00113">
    <property type="entry name" value="ADENYLATE_KINASE"/>
    <property type="match status" value="1"/>
</dbReference>
<dbReference type="Pfam" id="PF00406">
    <property type="entry name" value="ADK"/>
    <property type="match status" value="1"/>
</dbReference>
<dbReference type="GO" id="GO:0005737">
    <property type="term" value="C:cytoplasm"/>
    <property type="evidence" value="ECO:0007669"/>
    <property type="project" value="UniProtKB-SubCell"/>
</dbReference>
<dbReference type="UniPathway" id="UPA00588">
    <property type="reaction ID" value="UER00649"/>
</dbReference>
<feature type="region of interest" description="NMP" evidence="6">
    <location>
        <begin position="30"/>
        <end position="59"/>
    </location>
</feature>
<dbReference type="InterPro" id="IPR027417">
    <property type="entry name" value="P-loop_NTPase"/>
</dbReference>
<dbReference type="HAMAP" id="MF_00235">
    <property type="entry name" value="Adenylate_kinase_Adk"/>
    <property type="match status" value="1"/>
</dbReference>
<feature type="binding site" evidence="6">
    <location>
        <position position="160"/>
    </location>
    <ligand>
        <name>AMP</name>
        <dbReference type="ChEBI" id="CHEBI:456215"/>
    </ligand>
</feature>
<feature type="binding site" evidence="6">
    <location>
        <position position="36"/>
    </location>
    <ligand>
        <name>AMP</name>
        <dbReference type="ChEBI" id="CHEBI:456215"/>
    </ligand>
</feature>
<feature type="domain" description="Adenylate kinase active site lid" evidence="9">
    <location>
        <begin position="127"/>
        <end position="162"/>
    </location>
</feature>
<evidence type="ECO:0000256" key="8">
    <source>
        <dbReference type="RuleBase" id="RU003331"/>
    </source>
</evidence>
<dbReference type="NCBIfam" id="NF001381">
    <property type="entry name" value="PRK00279.1-3"/>
    <property type="match status" value="1"/>
</dbReference>
<keyword evidence="3 6" id="KW-0547">Nucleotide-binding</keyword>
<feature type="region of interest" description="LID" evidence="6">
    <location>
        <begin position="126"/>
        <end position="163"/>
    </location>
</feature>
<dbReference type="InterPro" id="IPR006259">
    <property type="entry name" value="Adenyl_kin_sub"/>
</dbReference>
<feature type="binding site" evidence="6">
    <location>
        <position position="204"/>
    </location>
    <ligand>
        <name>ATP</name>
        <dbReference type="ChEBI" id="CHEBI:30616"/>
    </ligand>
</feature>
<feature type="binding site" evidence="6">
    <location>
        <begin position="10"/>
        <end position="15"/>
    </location>
    <ligand>
        <name>ATP</name>
        <dbReference type="ChEBI" id="CHEBI:30616"/>
    </ligand>
</feature>
<evidence type="ECO:0000256" key="6">
    <source>
        <dbReference type="HAMAP-Rule" id="MF_00235"/>
    </source>
</evidence>
<dbReference type="EMBL" id="CU469464">
    <property type="protein sequence ID" value="CAP18218.1"/>
    <property type="molecule type" value="Genomic_DNA"/>
</dbReference>
<dbReference type="Proteomes" id="UP000002020">
    <property type="component" value="Chromosome"/>
</dbReference>
<keyword evidence="2 6" id="KW-0545">Nucleotide biosynthesis</keyword>
<dbReference type="AlphaFoldDB" id="B3R054"/>
<protein>
    <recommendedName>
        <fullName evidence="6 8">Adenylate kinase</fullName>
        <shortName evidence="6">AK</shortName>
        <ecNumber evidence="6 8">2.7.4.3</ecNumber>
    </recommendedName>
    <alternativeName>
        <fullName evidence="6">ATP-AMP transphosphorylase</fullName>
    </alternativeName>
    <alternativeName>
        <fullName evidence="6">ATP:AMP phosphotransferase</fullName>
    </alternativeName>
    <alternativeName>
        <fullName evidence="6">Adenylate monophosphate kinase</fullName>
    </alternativeName>
</protein>
<comment type="catalytic activity">
    <reaction evidence="6 8">
        <text>AMP + ATP = 2 ADP</text>
        <dbReference type="Rhea" id="RHEA:12973"/>
        <dbReference type="ChEBI" id="CHEBI:30616"/>
        <dbReference type="ChEBI" id="CHEBI:456215"/>
        <dbReference type="ChEBI" id="CHEBI:456216"/>
        <dbReference type="EC" id="2.7.4.3"/>
    </reaction>
</comment>
<gene>
    <name evidence="6 10" type="primary">adk</name>
    <name evidence="10" type="ordered locus">ATP_00031</name>
    <name evidence="11" type="ordered locus">ATP_00467</name>
</gene>
<dbReference type="STRING" id="37692.ATP_00031"/>
<evidence type="ECO:0000256" key="3">
    <source>
        <dbReference type="ARBA" id="ARBA00022741"/>
    </source>
</evidence>
<dbReference type="GO" id="GO:0005524">
    <property type="term" value="F:ATP binding"/>
    <property type="evidence" value="ECO:0007669"/>
    <property type="project" value="UniProtKB-UniRule"/>
</dbReference>
<dbReference type="InterPro" id="IPR033690">
    <property type="entry name" value="Adenylat_kinase_CS"/>
</dbReference>
<comment type="pathway">
    <text evidence="6">Purine metabolism; AMP biosynthesis via salvage pathway; AMP from ADP: step 1/1.</text>
</comment>
<dbReference type="CDD" id="cd01428">
    <property type="entry name" value="ADK"/>
    <property type="match status" value="1"/>
</dbReference>
<feature type="binding site" evidence="6">
    <location>
        <position position="171"/>
    </location>
    <ligand>
        <name>AMP</name>
        <dbReference type="ChEBI" id="CHEBI:456215"/>
    </ligand>
</feature>
<dbReference type="PANTHER" id="PTHR23359">
    <property type="entry name" value="NUCLEOTIDE KINASE"/>
    <property type="match status" value="1"/>
</dbReference>
<dbReference type="InterPro" id="IPR000850">
    <property type="entry name" value="Adenylat/UMP-CMP_kin"/>
</dbReference>
<comment type="subunit">
    <text evidence="6 8">Monomer.</text>
</comment>
<feature type="binding site" evidence="6">
    <location>
        <position position="130"/>
    </location>
    <ligand>
        <name>Zn(2+)</name>
        <dbReference type="ChEBI" id="CHEBI:29105"/>
        <note>structural</note>
    </ligand>
</feature>
<comment type="domain">
    <text evidence="6">Consists of three domains, a large central CORE domain and two small peripheral domains, NMPbind and LID, which undergo movements during catalysis. The LID domain closes over the site of phosphoryl transfer upon ATP binding. Assembling and dissambling the active center during each catalytic cycle provides an effective means to prevent ATP hydrolysis. Some bacteria have evolved a zinc-coordinating structure that stabilizes the LID domain.</text>
</comment>
<evidence type="ECO:0000256" key="5">
    <source>
        <dbReference type="ARBA" id="ARBA00022840"/>
    </source>
</evidence>
<feature type="binding site" evidence="6">
    <location>
        <position position="150"/>
    </location>
    <ligand>
        <name>Zn(2+)</name>
        <dbReference type="ChEBI" id="CHEBI:29105"/>
        <note>structural</note>
    </ligand>
</feature>
<comment type="similarity">
    <text evidence="6 7">Belongs to the adenylate kinase family.</text>
</comment>
<dbReference type="KEGG" id="pml:ATP_00031"/>
<feature type="binding site" evidence="6">
    <location>
        <position position="92"/>
    </location>
    <ligand>
        <name>AMP</name>
        <dbReference type="ChEBI" id="CHEBI:456215"/>
    </ligand>
</feature>
<feature type="binding site" evidence="6">
    <location>
        <begin position="85"/>
        <end position="88"/>
    </location>
    <ligand>
        <name>AMP</name>
        <dbReference type="ChEBI" id="CHEBI:456215"/>
    </ligand>
</feature>